<evidence type="ECO:0000256" key="2">
    <source>
        <dbReference type="PROSITE-ProRule" id="PRU00339"/>
    </source>
</evidence>
<dbReference type="SUPFAM" id="SSF48452">
    <property type="entry name" value="TPR-like"/>
    <property type="match status" value="2"/>
</dbReference>
<dbReference type="InterPro" id="IPR019734">
    <property type="entry name" value="TPR_rpt"/>
</dbReference>
<dbReference type="InterPro" id="IPR011990">
    <property type="entry name" value="TPR-like_helical_dom_sf"/>
</dbReference>
<reference evidence="6" key="1">
    <citation type="submission" date="2017-02" db="UniProtKB">
        <authorList>
            <consortium name="WormBaseParasite"/>
        </authorList>
    </citation>
    <scope>IDENTIFICATION</scope>
</reference>
<feature type="compositionally biased region" description="Polar residues" evidence="3">
    <location>
        <begin position="570"/>
        <end position="582"/>
    </location>
</feature>
<dbReference type="STRING" id="51028.A0A0N4V0K8"/>
<dbReference type="Proteomes" id="UP000274131">
    <property type="component" value="Unassembled WGS sequence"/>
</dbReference>
<dbReference type="AlphaFoldDB" id="A0A0N4V0K8"/>
<dbReference type="Gene3D" id="1.25.40.10">
    <property type="entry name" value="Tetratricopeptide repeat domain"/>
    <property type="match status" value="4"/>
</dbReference>
<feature type="region of interest" description="Disordered" evidence="3">
    <location>
        <begin position="547"/>
        <end position="582"/>
    </location>
</feature>
<protein>
    <submittedName>
        <fullName evidence="6">TPR_REGION domain-containing protein</fullName>
    </submittedName>
</protein>
<dbReference type="GO" id="GO:0005680">
    <property type="term" value="C:anaphase-promoting complex"/>
    <property type="evidence" value="ECO:0007669"/>
    <property type="project" value="TreeGrafter"/>
</dbReference>
<dbReference type="GO" id="GO:0051301">
    <property type="term" value="P:cell division"/>
    <property type="evidence" value="ECO:0007669"/>
    <property type="project" value="TreeGrafter"/>
</dbReference>
<dbReference type="PANTHER" id="PTHR12558">
    <property type="entry name" value="CELL DIVISION CYCLE 16,23,27"/>
    <property type="match status" value="1"/>
</dbReference>
<feature type="repeat" description="TPR" evidence="2">
    <location>
        <begin position="362"/>
        <end position="395"/>
    </location>
</feature>
<organism evidence="6">
    <name type="scientific">Enterobius vermicularis</name>
    <name type="common">Human pinworm</name>
    <dbReference type="NCBI Taxonomy" id="51028"/>
    <lineage>
        <taxon>Eukaryota</taxon>
        <taxon>Metazoa</taxon>
        <taxon>Ecdysozoa</taxon>
        <taxon>Nematoda</taxon>
        <taxon>Chromadorea</taxon>
        <taxon>Rhabditida</taxon>
        <taxon>Spirurina</taxon>
        <taxon>Oxyuridomorpha</taxon>
        <taxon>Oxyuroidea</taxon>
        <taxon>Oxyuridae</taxon>
        <taxon>Enterobius</taxon>
    </lineage>
</organism>
<dbReference type="EMBL" id="UXUI01007524">
    <property type="protein sequence ID" value="VDD88020.1"/>
    <property type="molecule type" value="Genomic_DNA"/>
</dbReference>
<dbReference type="OrthoDB" id="308440at2759"/>
<keyword evidence="5" id="KW-1185">Reference proteome</keyword>
<reference evidence="4 5" key="2">
    <citation type="submission" date="2018-10" db="EMBL/GenBank/DDBJ databases">
        <authorList>
            <consortium name="Pathogen Informatics"/>
        </authorList>
    </citation>
    <scope>NUCLEOTIDE SEQUENCE [LARGE SCALE GENOMIC DNA]</scope>
</reference>
<name>A0A0N4V0K8_ENTVE</name>
<proteinExistence type="predicted"/>
<gene>
    <name evidence="4" type="ORF">EVEC_LOCUS3163</name>
</gene>
<evidence type="ECO:0000313" key="6">
    <source>
        <dbReference type="WBParaSite" id="EVEC_0000345501-mRNA-1"/>
    </source>
</evidence>
<dbReference type="Pfam" id="PF14559">
    <property type="entry name" value="TPR_19"/>
    <property type="match status" value="2"/>
</dbReference>
<dbReference type="SMART" id="SM00028">
    <property type="entry name" value="TPR"/>
    <property type="match status" value="4"/>
</dbReference>
<sequence>MSEFSARRSEVCLELSSVYCQPLLTRKLNVSGVLGNADEHDFSIKEFSRRSGLSSLKQLLVDNMDFVFDKISSLYELELYEDAILLLEVCASDIQSLSKQQSAILTAMAADSYFQCGHYTTSQQKFCEVELKYRLYGCLMKQNKKEEAMGVLGTIAEQDMTPKVKAALARLHSVMDVREQKNTSGETTSNAILFHKQVVEDCPSAFLSLSFIVRNGSKFEKSNDLTTAALAWLEAQEAVYEHNYPKAIEILNRVADNNLRILVEIGKLYYIYGERQKAAIYLQKAHNMDPSYSNSMDILAYIYAQDHKLKELESLGANLMRAAESPEAWITYGFLAKSQAKHDSALFFAQKACTLSNSQTDSMAMLLKALVFMEKRKYEDAVQHLRDALIYDPLNYDLYETLVQAYSDQRRPNEARLTASHCRHQLGQDNARALYLCAKVAAKNDVMMNEAQSQLEKAVSLSPHLLDAVFLLVELYDRTKNYEKAIALLKKQTEITVDSRLHRLLGDFLAKSSQLEAACDQYNLVGTLDADSVGSTMNSLEGIVGLSTPEAPGSAGLPCPAAPRRRGNTHTDALSSTAQRNS</sequence>
<evidence type="ECO:0000256" key="3">
    <source>
        <dbReference type="SAM" id="MobiDB-lite"/>
    </source>
</evidence>
<evidence type="ECO:0000313" key="4">
    <source>
        <dbReference type="EMBL" id="VDD88020.1"/>
    </source>
</evidence>
<dbReference type="PANTHER" id="PTHR12558:SF36">
    <property type="entry name" value="ANAPHASE-PROMOTING COMPLEX SUBUNIT 7"/>
    <property type="match status" value="1"/>
</dbReference>
<dbReference type="WBParaSite" id="EVEC_0000345501-mRNA-1">
    <property type="protein sequence ID" value="EVEC_0000345501-mRNA-1"/>
    <property type="gene ID" value="EVEC_0000345501"/>
</dbReference>
<evidence type="ECO:0000313" key="5">
    <source>
        <dbReference type="Proteomes" id="UP000274131"/>
    </source>
</evidence>
<evidence type="ECO:0000256" key="1">
    <source>
        <dbReference type="ARBA" id="ARBA00022803"/>
    </source>
</evidence>
<dbReference type="PROSITE" id="PS50005">
    <property type="entry name" value="TPR"/>
    <property type="match status" value="2"/>
</dbReference>
<dbReference type="GO" id="GO:0016567">
    <property type="term" value="P:protein ubiquitination"/>
    <property type="evidence" value="ECO:0007669"/>
    <property type="project" value="TreeGrafter"/>
</dbReference>
<keyword evidence="1 2" id="KW-0802">TPR repeat</keyword>
<dbReference type="GO" id="GO:0045842">
    <property type="term" value="P:positive regulation of mitotic metaphase/anaphase transition"/>
    <property type="evidence" value="ECO:0007669"/>
    <property type="project" value="TreeGrafter"/>
</dbReference>
<feature type="repeat" description="TPR" evidence="2">
    <location>
        <begin position="259"/>
        <end position="292"/>
    </location>
</feature>
<accession>A0A0N4V0K8</accession>